<evidence type="ECO:0000256" key="4">
    <source>
        <dbReference type="SAM" id="SignalP"/>
    </source>
</evidence>
<dbReference type="InterPro" id="IPR057774">
    <property type="entry name" value="D8C_UMOD/GP2/OIT3-like"/>
</dbReference>
<evidence type="ECO:0000313" key="8">
    <source>
        <dbReference type="RefSeq" id="XP_022311558.1"/>
    </source>
</evidence>
<dbReference type="PANTHER" id="PTHR36191">
    <property type="entry name" value="ENDO/EXONUCLEASE/PHOSPHATASE DOMAIN-CONTAINING PROTEIN-RELATED"/>
    <property type="match status" value="1"/>
</dbReference>
<reference evidence="6" key="1">
    <citation type="submission" date="2024-06" db="UniProtKB">
        <authorList>
            <consortium name="RefSeq"/>
        </authorList>
    </citation>
    <scope>NUCLEOTIDE SEQUENCE [LARGE SCALE GENOMIC DNA]</scope>
    <source>
        <tissue evidence="7">Whole sample</tissue>
    </source>
</reference>
<evidence type="ECO:0000313" key="6">
    <source>
        <dbReference type="Proteomes" id="UP000694844"/>
    </source>
</evidence>
<proteinExistence type="predicted"/>
<dbReference type="OrthoDB" id="10043005at2759"/>
<dbReference type="RefSeq" id="XP_022311558.1">
    <property type="nucleotide sequence ID" value="XM_022455850.1"/>
</dbReference>
<dbReference type="RefSeq" id="XP_022311550.1">
    <property type="nucleotide sequence ID" value="XM_022455842.1"/>
</dbReference>
<feature type="signal peptide" evidence="4">
    <location>
        <begin position="1"/>
        <end position="18"/>
    </location>
</feature>
<evidence type="ECO:0000256" key="2">
    <source>
        <dbReference type="ARBA" id="ARBA00023157"/>
    </source>
</evidence>
<dbReference type="AlphaFoldDB" id="A0A8B8C762"/>
<gene>
    <name evidence="7 8" type="primary">LOC111116820</name>
</gene>
<feature type="transmembrane region" description="Helical" evidence="3">
    <location>
        <begin position="181"/>
        <end position="199"/>
    </location>
</feature>
<evidence type="ECO:0000313" key="7">
    <source>
        <dbReference type="RefSeq" id="XP_022311550.1"/>
    </source>
</evidence>
<feature type="chain" id="PRO_5044666121" evidence="4">
    <location>
        <begin position="19"/>
        <end position="238"/>
    </location>
</feature>
<keyword evidence="2" id="KW-1015">Disulfide bond</keyword>
<dbReference type="Proteomes" id="UP000694844">
    <property type="component" value="Chromosome 1"/>
</dbReference>
<protein>
    <submittedName>
        <fullName evidence="7 8">Oncoprotein-induced transcript 3 protein-like</fullName>
    </submittedName>
</protein>
<accession>A0A8B8C762</accession>
<evidence type="ECO:0000256" key="1">
    <source>
        <dbReference type="ARBA" id="ARBA00022729"/>
    </source>
</evidence>
<keyword evidence="1 4" id="KW-0732">Signal</keyword>
<evidence type="ECO:0000256" key="3">
    <source>
        <dbReference type="SAM" id="Phobius"/>
    </source>
</evidence>
<dbReference type="PANTHER" id="PTHR36191:SF4">
    <property type="entry name" value="VWFD DOMAIN-CONTAINING PROTEIN"/>
    <property type="match status" value="1"/>
</dbReference>
<sequence>MSGRTVILVGYFLHLTKAVFFCNVADPCGQADSTQFHEPYARLENCPHNNNGFCDRYITPKWYRVNDDMLTQCPQLLSCGTLYPVWLNGTLPTISDGVVNREACKVGFDSCCTKTYNIQIKNCGSFYAYCLAALDTCPERYCFGEQGTCEIPTTSAQFTGPATNSKTAEPGTQHGHGTLEILLGIILAVLSVILFLLLFRQLIKLKKGRGKTGSMVDTKMTETRVKPVFIEKSEDPPS</sequence>
<evidence type="ECO:0000259" key="5">
    <source>
        <dbReference type="Pfam" id="PF23283"/>
    </source>
</evidence>
<keyword evidence="6" id="KW-1185">Reference proteome</keyword>
<name>A0A8B8C762_CRAVI</name>
<dbReference type="Pfam" id="PF23283">
    <property type="entry name" value="D8C_UMOD"/>
    <property type="match status" value="1"/>
</dbReference>
<dbReference type="KEGG" id="cvn:111116820"/>
<keyword evidence="3" id="KW-0472">Membrane</keyword>
<keyword evidence="3" id="KW-0812">Transmembrane</keyword>
<organism evidence="6 8">
    <name type="scientific">Crassostrea virginica</name>
    <name type="common">Eastern oyster</name>
    <dbReference type="NCBI Taxonomy" id="6565"/>
    <lineage>
        <taxon>Eukaryota</taxon>
        <taxon>Metazoa</taxon>
        <taxon>Spiralia</taxon>
        <taxon>Lophotrochozoa</taxon>
        <taxon>Mollusca</taxon>
        <taxon>Bivalvia</taxon>
        <taxon>Autobranchia</taxon>
        <taxon>Pteriomorphia</taxon>
        <taxon>Ostreida</taxon>
        <taxon>Ostreoidea</taxon>
        <taxon>Ostreidae</taxon>
        <taxon>Crassostrea</taxon>
    </lineage>
</organism>
<reference evidence="8" key="2">
    <citation type="submission" date="2025-04" db="UniProtKB">
        <authorList>
            <consortium name="RefSeq"/>
        </authorList>
    </citation>
    <scope>IDENTIFICATION</scope>
    <source>
        <tissue evidence="8">Whole sample</tissue>
    </source>
</reference>
<feature type="domain" description="UMOD/GP2/OIT3-like D8C" evidence="5">
    <location>
        <begin position="69"/>
        <end position="142"/>
    </location>
</feature>
<keyword evidence="3" id="KW-1133">Transmembrane helix</keyword>
<dbReference type="GeneID" id="111116820"/>